<name>A0A0A9DW48_ARUDO</name>
<dbReference type="AlphaFoldDB" id="A0A0A9DW48"/>
<reference evidence="1" key="1">
    <citation type="submission" date="2014-09" db="EMBL/GenBank/DDBJ databases">
        <authorList>
            <person name="Magalhaes I.L.F."/>
            <person name="Oliveira U."/>
            <person name="Santos F.R."/>
            <person name="Vidigal T.H.D.A."/>
            <person name="Brescovit A.D."/>
            <person name="Santos A.J."/>
        </authorList>
    </citation>
    <scope>NUCLEOTIDE SEQUENCE</scope>
    <source>
        <tissue evidence="1">Shoot tissue taken approximately 20 cm above the soil surface</tissue>
    </source>
</reference>
<proteinExistence type="predicted"/>
<dbReference type="EMBL" id="GBRH01205884">
    <property type="protein sequence ID" value="JAD92011.1"/>
    <property type="molecule type" value="Transcribed_RNA"/>
</dbReference>
<reference evidence="1" key="2">
    <citation type="journal article" date="2015" name="Data Brief">
        <title>Shoot transcriptome of the giant reed, Arundo donax.</title>
        <authorList>
            <person name="Barrero R.A."/>
            <person name="Guerrero F.D."/>
            <person name="Moolhuijzen P."/>
            <person name="Goolsby J.A."/>
            <person name="Tidwell J."/>
            <person name="Bellgard S.E."/>
            <person name="Bellgard M.I."/>
        </authorList>
    </citation>
    <scope>NUCLEOTIDE SEQUENCE</scope>
    <source>
        <tissue evidence="1">Shoot tissue taken approximately 20 cm above the soil surface</tissue>
    </source>
</reference>
<accession>A0A0A9DW48</accession>
<sequence>MLIPSACPGSKQLVNLSLEAYCSSYKKSQKGYITENNGINVSVKYWTISPKNHGGHKCSNSSQATH</sequence>
<evidence type="ECO:0000313" key="1">
    <source>
        <dbReference type="EMBL" id="JAD92011.1"/>
    </source>
</evidence>
<protein>
    <submittedName>
        <fullName evidence="1">Uncharacterized protein</fullName>
    </submittedName>
</protein>
<organism evidence="1">
    <name type="scientific">Arundo donax</name>
    <name type="common">Giant reed</name>
    <name type="synonym">Donax arundinaceus</name>
    <dbReference type="NCBI Taxonomy" id="35708"/>
    <lineage>
        <taxon>Eukaryota</taxon>
        <taxon>Viridiplantae</taxon>
        <taxon>Streptophyta</taxon>
        <taxon>Embryophyta</taxon>
        <taxon>Tracheophyta</taxon>
        <taxon>Spermatophyta</taxon>
        <taxon>Magnoliopsida</taxon>
        <taxon>Liliopsida</taxon>
        <taxon>Poales</taxon>
        <taxon>Poaceae</taxon>
        <taxon>PACMAD clade</taxon>
        <taxon>Arundinoideae</taxon>
        <taxon>Arundineae</taxon>
        <taxon>Arundo</taxon>
    </lineage>
</organism>